<dbReference type="Pfam" id="PF16083">
    <property type="entry name" value="Phage_holin_3_3"/>
    <property type="match status" value="1"/>
</dbReference>
<dbReference type="RefSeq" id="YP_010719776.1">
    <property type="nucleotide sequence ID" value="NC_072502.1"/>
</dbReference>
<dbReference type="KEGG" id="vg:79412916"/>
<keyword evidence="1" id="KW-0812">Transmembrane</keyword>
<keyword evidence="3" id="KW-1185">Reference proteome</keyword>
<dbReference type="InterPro" id="IPR032126">
    <property type="entry name" value="LydA_holin"/>
</dbReference>
<evidence type="ECO:0000256" key="1">
    <source>
        <dbReference type="SAM" id="Phobius"/>
    </source>
</evidence>
<keyword evidence="1" id="KW-0472">Membrane</keyword>
<name>A0AAE9VDC2_9CAUD</name>
<evidence type="ECO:0000313" key="3">
    <source>
        <dbReference type="Proteomes" id="UP001211688"/>
    </source>
</evidence>
<keyword evidence="1" id="KW-1133">Transmembrane helix</keyword>
<dbReference type="GeneID" id="79412916"/>
<proteinExistence type="predicted"/>
<dbReference type="Proteomes" id="UP001211688">
    <property type="component" value="Segment"/>
</dbReference>
<evidence type="ECO:0000313" key="2">
    <source>
        <dbReference type="EMBL" id="WAX22359.1"/>
    </source>
</evidence>
<feature type="transmembrane region" description="Helical" evidence="1">
    <location>
        <begin position="46"/>
        <end position="67"/>
    </location>
</feature>
<dbReference type="EMBL" id="OP882271">
    <property type="protein sequence ID" value="WAX22359.1"/>
    <property type="molecule type" value="Genomic_DNA"/>
</dbReference>
<reference evidence="2" key="1">
    <citation type="submission" date="2022-11" db="EMBL/GenBank/DDBJ databases">
        <authorList>
            <person name="Jaryenneh J.D."/>
            <person name="Schoeniger J.S."/>
            <person name="Mageeney C.M."/>
        </authorList>
    </citation>
    <scope>NUCLEOTIDE SEQUENCE</scope>
</reference>
<feature type="transmembrane region" description="Helical" evidence="1">
    <location>
        <begin position="15"/>
        <end position="34"/>
    </location>
</feature>
<organism evidence="2 3">
    <name type="scientific">Pseudomonas phage MiCath</name>
    <dbReference type="NCBI Taxonomy" id="3003729"/>
    <lineage>
        <taxon>Viruses</taxon>
        <taxon>Duplodnaviria</taxon>
        <taxon>Heunggongvirae</taxon>
        <taxon>Uroviricota</taxon>
        <taxon>Caudoviricetes</taxon>
        <taxon>Queuovirinae</taxon>
        <taxon>Micathvirus</taxon>
        <taxon>Micathvirus micath</taxon>
    </lineage>
</organism>
<feature type="transmembrane region" description="Helical" evidence="1">
    <location>
        <begin position="73"/>
        <end position="89"/>
    </location>
</feature>
<protein>
    <submittedName>
        <fullName evidence="2">Holin</fullName>
    </submittedName>
</protein>
<accession>A0AAE9VDC2</accession>
<sequence>MFPDDPWFYWWLKTLAYAGFAALGGALGYTMRALDKGTPVKVSRAIVEGFAAGFTGVIILLACRAIGFTDEWTGAAVGVSGWLGANWSIRFAERLLERKVGLPVSSETDHDNDVAK</sequence>